<sequence>MPVSWNMFWQGHSTTDQKLNYIKIQDVSYRCNFIIVARSWYADLSWFHGKAKQS</sequence>
<name>A0A0A8XR62_ARUDO</name>
<organism evidence="1">
    <name type="scientific">Arundo donax</name>
    <name type="common">Giant reed</name>
    <name type="synonym">Donax arundinaceus</name>
    <dbReference type="NCBI Taxonomy" id="35708"/>
    <lineage>
        <taxon>Eukaryota</taxon>
        <taxon>Viridiplantae</taxon>
        <taxon>Streptophyta</taxon>
        <taxon>Embryophyta</taxon>
        <taxon>Tracheophyta</taxon>
        <taxon>Spermatophyta</taxon>
        <taxon>Magnoliopsida</taxon>
        <taxon>Liliopsida</taxon>
        <taxon>Poales</taxon>
        <taxon>Poaceae</taxon>
        <taxon>PACMAD clade</taxon>
        <taxon>Arundinoideae</taxon>
        <taxon>Arundineae</taxon>
        <taxon>Arundo</taxon>
    </lineage>
</organism>
<protein>
    <submittedName>
        <fullName evidence="1">Uncharacterized protein</fullName>
    </submittedName>
</protein>
<dbReference type="AlphaFoldDB" id="A0A0A8XR62"/>
<proteinExistence type="predicted"/>
<dbReference type="EMBL" id="GBRH01282780">
    <property type="protein sequence ID" value="JAD15115.1"/>
    <property type="molecule type" value="Transcribed_RNA"/>
</dbReference>
<reference evidence="1" key="2">
    <citation type="journal article" date="2015" name="Data Brief">
        <title>Shoot transcriptome of the giant reed, Arundo donax.</title>
        <authorList>
            <person name="Barrero R.A."/>
            <person name="Guerrero F.D."/>
            <person name="Moolhuijzen P."/>
            <person name="Goolsby J.A."/>
            <person name="Tidwell J."/>
            <person name="Bellgard S.E."/>
            <person name="Bellgard M.I."/>
        </authorList>
    </citation>
    <scope>NUCLEOTIDE SEQUENCE</scope>
    <source>
        <tissue evidence="1">Shoot tissue taken approximately 20 cm above the soil surface</tissue>
    </source>
</reference>
<evidence type="ECO:0000313" key="1">
    <source>
        <dbReference type="EMBL" id="JAD15115.1"/>
    </source>
</evidence>
<accession>A0A0A8XR62</accession>
<reference evidence="1" key="1">
    <citation type="submission" date="2014-09" db="EMBL/GenBank/DDBJ databases">
        <authorList>
            <person name="Magalhaes I.L.F."/>
            <person name="Oliveira U."/>
            <person name="Santos F.R."/>
            <person name="Vidigal T.H.D.A."/>
            <person name="Brescovit A.D."/>
            <person name="Santos A.J."/>
        </authorList>
    </citation>
    <scope>NUCLEOTIDE SEQUENCE</scope>
    <source>
        <tissue evidence="1">Shoot tissue taken approximately 20 cm above the soil surface</tissue>
    </source>
</reference>